<name>A0A8J2JB15_9HEXA</name>
<sequence>MFQFMMTTRVGNKVDYVKTNVFGFNVKDGTMTGMPYPYHADWYNNLTCHGEDTDYMSVGNGDRAHLEYNVDYDNCILASKSVFTQKFRDNDNFVSNKVCKIPERARCEVDRHKNANLEQTFRPLPHLCFPCDTQDNEFTREALRRLIRRSYLAKRIHGVSMIVGTIAFGVISIHISRYLKETGGGCLLVGWWLWAHLGLVIAGKAAIYIGLAMGICQPPRVPSEVDFDIEYKRGQLIAYHKVIVVVHAIIGYVVIVLSLAAVILSTACFDIV</sequence>
<evidence type="ECO:0000313" key="2">
    <source>
        <dbReference type="EMBL" id="CAG7717231.1"/>
    </source>
</evidence>
<organism evidence="2 3">
    <name type="scientific">Allacma fusca</name>
    <dbReference type="NCBI Taxonomy" id="39272"/>
    <lineage>
        <taxon>Eukaryota</taxon>
        <taxon>Metazoa</taxon>
        <taxon>Ecdysozoa</taxon>
        <taxon>Arthropoda</taxon>
        <taxon>Hexapoda</taxon>
        <taxon>Collembola</taxon>
        <taxon>Symphypleona</taxon>
        <taxon>Sminthuridae</taxon>
        <taxon>Allacma</taxon>
    </lineage>
</organism>
<feature type="transmembrane region" description="Helical" evidence="1">
    <location>
        <begin position="242"/>
        <end position="264"/>
    </location>
</feature>
<dbReference type="AlphaFoldDB" id="A0A8J2JB15"/>
<accession>A0A8J2JB15</accession>
<proteinExistence type="predicted"/>
<protein>
    <submittedName>
        <fullName evidence="2">Uncharacterized protein</fullName>
    </submittedName>
</protein>
<dbReference type="EMBL" id="CAJVCH010043992">
    <property type="protein sequence ID" value="CAG7717231.1"/>
    <property type="molecule type" value="Genomic_DNA"/>
</dbReference>
<evidence type="ECO:0000256" key="1">
    <source>
        <dbReference type="SAM" id="Phobius"/>
    </source>
</evidence>
<keyword evidence="1" id="KW-0812">Transmembrane</keyword>
<gene>
    <name evidence="2" type="ORF">AFUS01_LOCUS6696</name>
</gene>
<keyword evidence="1" id="KW-0472">Membrane</keyword>
<keyword evidence="1" id="KW-1133">Transmembrane helix</keyword>
<feature type="transmembrane region" description="Helical" evidence="1">
    <location>
        <begin position="158"/>
        <end position="179"/>
    </location>
</feature>
<evidence type="ECO:0000313" key="3">
    <source>
        <dbReference type="Proteomes" id="UP000708208"/>
    </source>
</evidence>
<dbReference type="Proteomes" id="UP000708208">
    <property type="component" value="Unassembled WGS sequence"/>
</dbReference>
<comment type="caution">
    <text evidence="2">The sequence shown here is derived from an EMBL/GenBank/DDBJ whole genome shotgun (WGS) entry which is preliminary data.</text>
</comment>
<feature type="non-terminal residue" evidence="2">
    <location>
        <position position="272"/>
    </location>
</feature>
<keyword evidence="3" id="KW-1185">Reference proteome</keyword>
<feature type="transmembrane region" description="Helical" evidence="1">
    <location>
        <begin position="191"/>
        <end position="211"/>
    </location>
</feature>
<reference evidence="2" key="1">
    <citation type="submission" date="2021-06" db="EMBL/GenBank/DDBJ databases">
        <authorList>
            <person name="Hodson N. C."/>
            <person name="Mongue J. A."/>
            <person name="Jaron S. K."/>
        </authorList>
    </citation>
    <scope>NUCLEOTIDE SEQUENCE</scope>
</reference>